<feature type="transmembrane region" description="Helical" evidence="1">
    <location>
        <begin position="61"/>
        <end position="82"/>
    </location>
</feature>
<keyword evidence="1" id="KW-1133">Transmembrane helix</keyword>
<comment type="caution">
    <text evidence="2">The sequence shown here is derived from an EMBL/GenBank/DDBJ whole genome shotgun (WGS) entry which is preliminary data.</text>
</comment>
<proteinExistence type="predicted"/>
<dbReference type="EMBL" id="LYXE01000103">
    <property type="protein sequence ID" value="PDV98342.1"/>
    <property type="molecule type" value="Genomic_DNA"/>
</dbReference>
<feature type="transmembrane region" description="Helical" evidence="1">
    <location>
        <begin position="35"/>
        <end position="55"/>
    </location>
</feature>
<evidence type="ECO:0000256" key="1">
    <source>
        <dbReference type="SAM" id="Phobius"/>
    </source>
</evidence>
<gene>
    <name evidence="2" type="ORF">A9Q02_15780</name>
</gene>
<keyword evidence="1" id="KW-0812">Transmembrane</keyword>
<name>A0A2H3KSU7_9CHLR</name>
<dbReference type="Proteomes" id="UP000220922">
    <property type="component" value="Unassembled WGS sequence"/>
</dbReference>
<evidence type="ECO:0000313" key="3">
    <source>
        <dbReference type="Proteomes" id="UP000220922"/>
    </source>
</evidence>
<evidence type="ECO:0000313" key="2">
    <source>
        <dbReference type="EMBL" id="PDV98342.1"/>
    </source>
</evidence>
<organism evidence="2 3">
    <name type="scientific">Candidatus Chloroploca asiatica</name>
    <dbReference type="NCBI Taxonomy" id="1506545"/>
    <lineage>
        <taxon>Bacteria</taxon>
        <taxon>Bacillati</taxon>
        <taxon>Chloroflexota</taxon>
        <taxon>Chloroflexia</taxon>
        <taxon>Chloroflexales</taxon>
        <taxon>Chloroflexineae</taxon>
        <taxon>Oscillochloridaceae</taxon>
        <taxon>Candidatus Chloroploca</taxon>
    </lineage>
</organism>
<keyword evidence="1" id="KW-0472">Membrane</keyword>
<sequence length="120" mass="13756">MNVGVWTYLIIGVILFEVWYLVAFLYAYRQIGERLLLLPALQALLMLLAFAYLAVASVVGFDINMGVFIALLVTAMLISLFWRRNPNGLTRFIKSYPRGTLDVLGFRQPSLDLKRRVRTK</sequence>
<feature type="transmembrane region" description="Helical" evidence="1">
    <location>
        <begin position="6"/>
        <end position="28"/>
    </location>
</feature>
<dbReference type="AlphaFoldDB" id="A0A2H3KSU7"/>
<keyword evidence="3" id="KW-1185">Reference proteome</keyword>
<accession>A0A2H3KSU7</accession>
<protein>
    <submittedName>
        <fullName evidence="2">Uncharacterized protein</fullName>
    </submittedName>
</protein>
<reference evidence="2 3" key="1">
    <citation type="submission" date="2016-05" db="EMBL/GenBank/DDBJ databases">
        <authorList>
            <person name="Lavstsen T."/>
            <person name="Jespersen J.S."/>
        </authorList>
    </citation>
    <scope>NUCLEOTIDE SEQUENCE [LARGE SCALE GENOMIC DNA]</scope>
    <source>
        <strain evidence="2 3">B7-9</strain>
    </source>
</reference>